<sequence>MLCYVEVEEEESEKLKEIEMAEAQLRDQYGNPISLTDQHGNPVVLTDERGNPVYVTGVATTATPAVTAGSGFGIHGGPGATTGTTTVSDLITTQPRDNREFRRSSSSSSSSSEDDGQGGRRKKGVKDKIKEKLPGRKNEQHSPTTTTTTTTAATGVPQPTRPTATNPNPNPNSNHPEHHKKGIMEKIKEKLPGHHNH</sequence>
<evidence type="ECO:0000313" key="4">
    <source>
        <dbReference type="Proteomes" id="UP000087766"/>
    </source>
</evidence>
<dbReference type="GO" id="GO:0009414">
    <property type="term" value="P:response to water deprivation"/>
    <property type="evidence" value="ECO:0007669"/>
    <property type="project" value="UniProtKB-ARBA"/>
</dbReference>
<protein>
    <submittedName>
        <fullName evidence="5">Late embryogenesis abundant protein</fullName>
    </submittedName>
</protein>
<dbReference type="STRING" id="3916.A0A1S3U4C8"/>
<dbReference type="InterPro" id="IPR000167">
    <property type="entry name" value="Dehydrin"/>
</dbReference>
<feature type="compositionally biased region" description="Basic and acidic residues" evidence="3">
    <location>
        <begin position="182"/>
        <end position="197"/>
    </location>
</feature>
<dbReference type="AlphaFoldDB" id="A0A1S3U4C8"/>
<organism evidence="4 5">
    <name type="scientific">Vigna radiata var. radiata</name>
    <name type="common">Mung bean</name>
    <name type="synonym">Phaseolus aureus</name>
    <dbReference type="NCBI Taxonomy" id="3916"/>
    <lineage>
        <taxon>Eukaryota</taxon>
        <taxon>Viridiplantae</taxon>
        <taxon>Streptophyta</taxon>
        <taxon>Embryophyta</taxon>
        <taxon>Tracheophyta</taxon>
        <taxon>Spermatophyta</taxon>
        <taxon>Magnoliopsida</taxon>
        <taxon>eudicotyledons</taxon>
        <taxon>Gunneridae</taxon>
        <taxon>Pentapetalae</taxon>
        <taxon>rosids</taxon>
        <taxon>fabids</taxon>
        <taxon>Fabales</taxon>
        <taxon>Fabaceae</taxon>
        <taxon>Papilionoideae</taxon>
        <taxon>50 kb inversion clade</taxon>
        <taxon>NPAAA clade</taxon>
        <taxon>indigoferoid/millettioid clade</taxon>
        <taxon>Phaseoleae</taxon>
        <taxon>Vigna</taxon>
    </lineage>
</organism>
<dbReference type="Proteomes" id="UP000087766">
    <property type="component" value="Chromosome 5"/>
</dbReference>
<dbReference type="GeneID" id="106761796"/>
<name>A0A1S3U4C8_VIGRR</name>
<evidence type="ECO:0000256" key="1">
    <source>
        <dbReference type="ARBA" id="ARBA00008403"/>
    </source>
</evidence>
<evidence type="ECO:0000313" key="5">
    <source>
        <dbReference type="RefSeq" id="XP_014500849.2"/>
    </source>
</evidence>
<dbReference type="PROSITE" id="PS00823">
    <property type="entry name" value="DEHYDRIN_2"/>
    <property type="match status" value="1"/>
</dbReference>
<comment type="similarity">
    <text evidence="1 2">Belongs to the plant dehydrin family.</text>
</comment>
<dbReference type="Pfam" id="PF00257">
    <property type="entry name" value="Dehydrin"/>
    <property type="match status" value="1"/>
</dbReference>
<dbReference type="KEGG" id="vra:106761796"/>
<proteinExistence type="inferred from homology"/>
<dbReference type="GO" id="GO:0005829">
    <property type="term" value="C:cytosol"/>
    <property type="evidence" value="ECO:0007669"/>
    <property type="project" value="TreeGrafter"/>
</dbReference>
<dbReference type="OrthoDB" id="685434at2759"/>
<feature type="region of interest" description="Disordered" evidence="3">
    <location>
        <begin position="71"/>
        <end position="197"/>
    </location>
</feature>
<dbReference type="GO" id="GO:0009631">
    <property type="term" value="P:cold acclimation"/>
    <property type="evidence" value="ECO:0007669"/>
    <property type="project" value="TreeGrafter"/>
</dbReference>
<accession>A0A1S3U4C8</accession>
<feature type="compositionally biased region" description="Low complexity" evidence="3">
    <location>
        <begin position="144"/>
        <end position="174"/>
    </location>
</feature>
<dbReference type="PANTHER" id="PTHR33346:SF5">
    <property type="entry name" value="DEHYDRIN LEA-RELATED"/>
    <property type="match status" value="1"/>
</dbReference>
<feature type="compositionally biased region" description="Basic and acidic residues" evidence="3">
    <location>
        <begin position="126"/>
        <end position="140"/>
    </location>
</feature>
<dbReference type="PROSITE" id="PS00315">
    <property type="entry name" value="DEHYDRIN_1"/>
    <property type="match status" value="1"/>
</dbReference>
<feature type="compositionally biased region" description="Gly residues" evidence="3">
    <location>
        <begin position="71"/>
        <end position="80"/>
    </location>
</feature>
<evidence type="ECO:0000256" key="3">
    <source>
        <dbReference type="SAM" id="MobiDB-lite"/>
    </source>
</evidence>
<dbReference type="GO" id="GO:0009737">
    <property type="term" value="P:response to abscisic acid"/>
    <property type="evidence" value="ECO:0007669"/>
    <property type="project" value="TreeGrafter"/>
</dbReference>
<dbReference type="PANTHER" id="PTHR33346">
    <property type="entry name" value="DEHYDRIN XERO 2-RELATED"/>
    <property type="match status" value="1"/>
</dbReference>
<dbReference type="InterPro" id="IPR030513">
    <property type="entry name" value="Dehydrin_CS"/>
</dbReference>
<reference evidence="5" key="2">
    <citation type="submission" date="2025-08" db="UniProtKB">
        <authorList>
            <consortium name="RefSeq"/>
        </authorList>
    </citation>
    <scope>IDENTIFICATION</scope>
    <source>
        <tissue evidence="5">Leaf</tissue>
    </source>
</reference>
<keyword evidence="4" id="KW-1185">Reference proteome</keyword>
<dbReference type="RefSeq" id="XP_014500849.2">
    <property type="nucleotide sequence ID" value="XM_014645363.2"/>
</dbReference>
<evidence type="ECO:0000256" key="2">
    <source>
        <dbReference type="RuleBase" id="RU003995"/>
    </source>
</evidence>
<reference evidence="4" key="1">
    <citation type="journal article" date="2014" name="Nat. Commun.">
        <title>Genome sequence of mungbean and insights into evolution within Vigna species.</title>
        <authorList>
            <person name="Kang Y.J."/>
            <person name="Kim S.K."/>
            <person name="Kim M.Y."/>
            <person name="Lestari P."/>
            <person name="Kim K.H."/>
            <person name="Ha B.K."/>
            <person name="Jun T.H."/>
            <person name="Hwang W.J."/>
            <person name="Lee T."/>
            <person name="Lee J."/>
            <person name="Shim S."/>
            <person name="Yoon M.Y."/>
            <person name="Jang Y.E."/>
            <person name="Han K.S."/>
            <person name="Taeprayoon P."/>
            <person name="Yoon N."/>
            <person name="Somta P."/>
            <person name="Tanya P."/>
            <person name="Kim K.S."/>
            <person name="Gwag J.G."/>
            <person name="Moon J.K."/>
            <person name="Lee Y.H."/>
            <person name="Park B.S."/>
            <person name="Bombarely A."/>
            <person name="Doyle J.J."/>
            <person name="Jackson S.A."/>
            <person name="Schafleitner R."/>
            <person name="Srinives P."/>
            <person name="Varshney R.K."/>
            <person name="Lee S.H."/>
        </authorList>
    </citation>
    <scope>NUCLEOTIDE SEQUENCE [LARGE SCALE GENOMIC DNA]</scope>
    <source>
        <strain evidence="4">cv. VC1973A</strain>
    </source>
</reference>
<gene>
    <name evidence="5" type="primary">LOC106761796</name>
</gene>